<feature type="domain" description="EngA-type G" evidence="8">
    <location>
        <begin position="2"/>
        <end position="166"/>
    </location>
</feature>
<dbReference type="InterPro" id="IPR032859">
    <property type="entry name" value="KH_dom-like"/>
</dbReference>
<dbReference type="InterPro" id="IPR031166">
    <property type="entry name" value="G_ENGA"/>
</dbReference>
<dbReference type="InterPro" id="IPR027417">
    <property type="entry name" value="P-loop_NTPase"/>
</dbReference>
<comment type="similarity">
    <text evidence="1">Belongs to the TRAFAC class TrmE-Era-EngA-EngB-Septin-like GTPase superfamily. EngA (Der) GTPase family.</text>
</comment>
<dbReference type="FunFam" id="3.40.50.300:FF:000040">
    <property type="entry name" value="GTPase Der"/>
    <property type="match status" value="1"/>
</dbReference>
<dbReference type="PANTHER" id="PTHR43834:SF6">
    <property type="entry name" value="GTPASE DER"/>
    <property type="match status" value="1"/>
</dbReference>
<evidence type="ECO:0000256" key="6">
    <source>
        <dbReference type="ARBA" id="ARBA00023134"/>
    </source>
</evidence>
<dbReference type="HAMAP" id="MF_00195">
    <property type="entry name" value="GTPase_Der"/>
    <property type="match status" value="1"/>
</dbReference>
<dbReference type="FunFam" id="3.40.50.300:FF:000057">
    <property type="entry name" value="GTPase Der"/>
    <property type="match status" value="1"/>
</dbReference>
<proteinExistence type="inferred from homology"/>
<keyword evidence="3" id="KW-0690">Ribosome biogenesis</keyword>
<dbReference type="EMBL" id="UOGE01000083">
    <property type="protein sequence ID" value="VAX23243.1"/>
    <property type="molecule type" value="Genomic_DNA"/>
</dbReference>
<dbReference type="PANTHER" id="PTHR43834">
    <property type="entry name" value="GTPASE DER"/>
    <property type="match status" value="1"/>
</dbReference>
<dbReference type="InterPro" id="IPR006073">
    <property type="entry name" value="GTP-bd"/>
</dbReference>
<gene>
    <name evidence="9" type="ORF">MNBD_NITROSPINAE02-1967</name>
</gene>
<dbReference type="Pfam" id="PF01926">
    <property type="entry name" value="MMR_HSR1"/>
    <property type="match status" value="2"/>
</dbReference>
<evidence type="ECO:0000256" key="1">
    <source>
        <dbReference type="ARBA" id="ARBA00008279"/>
    </source>
</evidence>
<dbReference type="Gene3D" id="3.30.300.20">
    <property type="match status" value="1"/>
</dbReference>
<dbReference type="GO" id="GO:0005525">
    <property type="term" value="F:GTP binding"/>
    <property type="evidence" value="ECO:0007669"/>
    <property type="project" value="UniProtKB-KW"/>
</dbReference>
<dbReference type="InterPro" id="IPR016484">
    <property type="entry name" value="GTPase_Der"/>
</dbReference>
<keyword evidence="6" id="KW-0342">GTP-binding</keyword>
<dbReference type="CDD" id="cd01895">
    <property type="entry name" value="EngA2"/>
    <property type="match status" value="1"/>
</dbReference>
<evidence type="ECO:0000256" key="7">
    <source>
        <dbReference type="ARBA" id="ARBA00032345"/>
    </source>
</evidence>
<evidence type="ECO:0000259" key="8">
    <source>
        <dbReference type="PROSITE" id="PS51712"/>
    </source>
</evidence>
<sequence length="447" mass="49797">MFYIAIVGRPNVGKSTLFNKIVGGRPAIVDNTPGVTRDRNIAIIRRDNHKIGIIDSGGFEPYEKGETISRIREQTMMAIEEADIIFFMVDGTQGITGADDEIAKKLRKAEKPILLVVNKIDNPSREDAASEFARLGLGETFLVSAEHSMGIVGLMENVVARFPEDPETVEEEPGDDRAINIAFVGKPNAGKSSIVNRLLGESRMTVSAVPGTTRDAIDSEAIYNGRKFVLIDTAGIRKKAKVTHKLEKYSVIMAVKAIERADVALLMIDAVEGATGQEAKIAAMIEEARCGCVIVVNKWDIPEKDSKTIIRYEEVVRNQLRFLSHAPMVFVSAKTGQRVNKVLDMALVVFGQYTGRITTGRINDIVSRITSRRQSPIYKNRRVKFYYATQARICPPTFVLMTNWPEGIHFSYERYIVNQIKKETGFDKTPIRIIFRKHSGKSSKSKA</sequence>
<evidence type="ECO:0000313" key="9">
    <source>
        <dbReference type="EMBL" id="VAX23243.1"/>
    </source>
</evidence>
<dbReference type="Gene3D" id="3.40.50.300">
    <property type="entry name" value="P-loop containing nucleotide triphosphate hydrolases"/>
    <property type="match status" value="2"/>
</dbReference>
<evidence type="ECO:0000256" key="3">
    <source>
        <dbReference type="ARBA" id="ARBA00022517"/>
    </source>
</evidence>
<evidence type="ECO:0000256" key="4">
    <source>
        <dbReference type="ARBA" id="ARBA00022737"/>
    </source>
</evidence>
<dbReference type="NCBIfam" id="TIGR00231">
    <property type="entry name" value="small_GTP"/>
    <property type="match status" value="2"/>
</dbReference>
<evidence type="ECO:0000256" key="5">
    <source>
        <dbReference type="ARBA" id="ARBA00022741"/>
    </source>
</evidence>
<dbReference type="SUPFAM" id="SSF52540">
    <property type="entry name" value="P-loop containing nucleoside triphosphate hydrolases"/>
    <property type="match status" value="2"/>
</dbReference>
<dbReference type="AlphaFoldDB" id="A0A3B1CET8"/>
<feature type="domain" description="EngA-type G" evidence="8">
    <location>
        <begin position="179"/>
        <end position="354"/>
    </location>
</feature>
<organism evidence="9">
    <name type="scientific">hydrothermal vent metagenome</name>
    <dbReference type="NCBI Taxonomy" id="652676"/>
    <lineage>
        <taxon>unclassified sequences</taxon>
        <taxon>metagenomes</taxon>
        <taxon>ecological metagenomes</taxon>
    </lineage>
</organism>
<keyword evidence="5" id="KW-0547">Nucleotide-binding</keyword>
<keyword evidence="4" id="KW-0677">Repeat</keyword>
<dbReference type="GO" id="GO:0043022">
    <property type="term" value="F:ribosome binding"/>
    <property type="evidence" value="ECO:0007669"/>
    <property type="project" value="TreeGrafter"/>
</dbReference>
<reference evidence="9" key="1">
    <citation type="submission" date="2018-06" db="EMBL/GenBank/DDBJ databases">
        <authorList>
            <person name="Zhirakovskaya E."/>
        </authorList>
    </citation>
    <scope>NUCLEOTIDE SEQUENCE</scope>
</reference>
<evidence type="ECO:0000256" key="2">
    <source>
        <dbReference type="ARBA" id="ARBA00020953"/>
    </source>
</evidence>
<dbReference type="PROSITE" id="PS51712">
    <property type="entry name" value="G_ENGA"/>
    <property type="match status" value="2"/>
</dbReference>
<dbReference type="Pfam" id="PF14714">
    <property type="entry name" value="KH_dom-like"/>
    <property type="match status" value="1"/>
</dbReference>
<dbReference type="NCBIfam" id="TIGR03594">
    <property type="entry name" value="GTPase_EngA"/>
    <property type="match status" value="1"/>
</dbReference>
<name>A0A3B1CET8_9ZZZZ</name>
<dbReference type="CDD" id="cd01894">
    <property type="entry name" value="EngA1"/>
    <property type="match status" value="1"/>
</dbReference>
<accession>A0A3B1CET8</accession>
<dbReference type="InterPro" id="IPR005225">
    <property type="entry name" value="Small_GTP-bd"/>
</dbReference>
<protein>
    <recommendedName>
        <fullName evidence="2">GTPase Der</fullName>
    </recommendedName>
    <alternativeName>
        <fullName evidence="7">GTP-binding protein EngA</fullName>
    </alternativeName>
</protein>
<dbReference type="InterPro" id="IPR015946">
    <property type="entry name" value="KH_dom-like_a/b"/>
</dbReference>
<dbReference type="PRINTS" id="PR00326">
    <property type="entry name" value="GTP1OBG"/>
</dbReference>
<dbReference type="GO" id="GO:0042254">
    <property type="term" value="P:ribosome biogenesis"/>
    <property type="evidence" value="ECO:0007669"/>
    <property type="project" value="UniProtKB-KW"/>
</dbReference>
<dbReference type="PIRSF" id="PIRSF006485">
    <property type="entry name" value="GTP-binding_EngA"/>
    <property type="match status" value="1"/>
</dbReference>
<dbReference type="FunFam" id="3.30.300.20:FF:000004">
    <property type="entry name" value="GTPase Der"/>
    <property type="match status" value="1"/>
</dbReference>